<evidence type="ECO:0000313" key="3">
    <source>
        <dbReference type="EMBL" id="GAA6407438.1"/>
    </source>
</evidence>
<dbReference type="RefSeq" id="WP_095175116.1">
    <property type="nucleotide sequence ID" value="NZ_BAABYW010000001.1"/>
</dbReference>
<proteinExistence type="inferred from homology"/>
<evidence type="ECO:0000313" key="4">
    <source>
        <dbReference type="Proteomes" id="UP001600943"/>
    </source>
</evidence>
<dbReference type="EMBL" id="BAABYW010000001">
    <property type="protein sequence ID" value="GAA6407438.1"/>
    <property type="molecule type" value="Genomic_DNA"/>
</dbReference>
<accession>A0ABQ0B7S2</accession>
<organism evidence="3 4">
    <name type="scientific">Blautia hominis</name>
    <dbReference type="NCBI Taxonomy" id="2025493"/>
    <lineage>
        <taxon>Bacteria</taxon>
        <taxon>Bacillati</taxon>
        <taxon>Bacillota</taxon>
        <taxon>Clostridia</taxon>
        <taxon>Lachnospirales</taxon>
        <taxon>Lachnospiraceae</taxon>
        <taxon>Blautia</taxon>
    </lineage>
</organism>
<dbReference type="PANTHER" id="PTHR30501:SF2">
    <property type="entry name" value="UPF0597 PROTEIN YHAM"/>
    <property type="match status" value="1"/>
</dbReference>
<dbReference type="InterPro" id="IPR021144">
    <property type="entry name" value="UPF0597"/>
</dbReference>
<evidence type="ECO:0000259" key="2">
    <source>
        <dbReference type="Pfam" id="PF03313"/>
    </source>
</evidence>
<reference evidence="3 4" key="1">
    <citation type="submission" date="2024-04" db="EMBL/GenBank/DDBJ databases">
        <title>Defined microbial consortia suppress multidrug-resistant proinflammatory Enterobacteriaceae via ecological control.</title>
        <authorList>
            <person name="Furuichi M."/>
            <person name="Kawaguchi T."/>
            <person name="Pust M."/>
            <person name="Yasuma K."/>
            <person name="Plichta D."/>
            <person name="Hasegawa N."/>
            <person name="Ohya T."/>
            <person name="Bhattarai S."/>
            <person name="Sasajima S."/>
            <person name="Aoto Y."/>
            <person name="Tuganbaev T."/>
            <person name="Yaginuma M."/>
            <person name="Ueda M."/>
            <person name="Okahashi N."/>
            <person name="Amafuji K."/>
            <person name="Kiridooshi Y."/>
            <person name="Sugita K."/>
            <person name="Strazar M."/>
            <person name="Skelly A."/>
            <person name="Suda W."/>
            <person name="Hattori M."/>
            <person name="Nakamoto N."/>
            <person name="Caballero S."/>
            <person name="Norman J."/>
            <person name="Olle B."/>
            <person name="Tanoue T."/>
            <person name="Arita M."/>
            <person name="Bucci V."/>
            <person name="Atarashi K."/>
            <person name="Xavier R."/>
            <person name="Honda K."/>
        </authorList>
    </citation>
    <scope>NUCLEOTIDE SEQUENCE [LARGE SCALE GENOMIC DNA]</scope>
    <source>
        <strain evidence="4">k04-0078-D8-1</strain>
    </source>
</reference>
<keyword evidence="4" id="KW-1185">Reference proteome</keyword>
<evidence type="ECO:0000256" key="1">
    <source>
        <dbReference type="HAMAP-Rule" id="MF_01845"/>
    </source>
</evidence>
<dbReference type="Proteomes" id="UP001600943">
    <property type="component" value="Unassembled WGS sequence"/>
</dbReference>
<dbReference type="HAMAP" id="MF_01845">
    <property type="entry name" value="UPF0597"/>
    <property type="match status" value="1"/>
</dbReference>
<name>A0ABQ0B7S2_9FIRM</name>
<protein>
    <recommendedName>
        <fullName evidence="1">UPF0597 protein K040078D81_15550</fullName>
    </recommendedName>
</protein>
<sequence length="426" mass="45868">MMTNEMIEDYIKILESELVPAMGCTEPIALAYGGARAREILGGMPEKVIAKCSGNIIKNVRCVTIPNSKGLVGIEAGVLLGIAGGNAGKQMEVLEDVSDADIEMAKQMLQKGVCKVEFLDSPSVLHIILELYTEEHSAVVEIRDGHTNITSIRKDGEELLEGAAKFEYDDTDERKVILNMENIKEFADTVELSKVQHLIERQITCNMAIANEGMKGEYGLGLGKLLVESYPDTTLNQMKAYAAAGSEARMGGCDLPVIINSGSGNQGIASSVPVVVYARIKQVDQETLYRSLVFSNLLTIYQKTYIGKLSAFCGAVSASCASGAALTYMVGGTLDQIKMTVENTLANIPGIICDGAKISCAAKIATSLDAAIMAHNLAMKNKVYAPYTGILQEDTPETISCVGYIGKEGMKQTDKEILKIMIEHNE</sequence>
<comment type="similarity">
    <text evidence="1">Belongs to the UPF0597 family.</text>
</comment>
<dbReference type="Pfam" id="PF03313">
    <property type="entry name" value="SDH_alpha"/>
    <property type="match status" value="1"/>
</dbReference>
<feature type="domain" description="Serine dehydratase-like alpha subunit" evidence="2">
    <location>
        <begin position="89"/>
        <end position="419"/>
    </location>
</feature>
<comment type="caution">
    <text evidence="3">The sequence shown here is derived from an EMBL/GenBank/DDBJ whole genome shotgun (WGS) entry which is preliminary data.</text>
</comment>
<dbReference type="PANTHER" id="PTHR30501">
    <property type="entry name" value="UPF0597 PROTEIN YHAM"/>
    <property type="match status" value="1"/>
</dbReference>
<dbReference type="InterPro" id="IPR005130">
    <property type="entry name" value="Ser_deHydtase-like_asu"/>
</dbReference>
<dbReference type="PIRSF" id="PIRSF006054">
    <property type="entry name" value="UCP006054"/>
    <property type="match status" value="1"/>
</dbReference>
<gene>
    <name evidence="3" type="ORF">K040078D81_15550</name>
</gene>